<keyword evidence="2" id="KW-1185">Reference proteome</keyword>
<reference evidence="1 2" key="1">
    <citation type="submission" date="2021-06" db="EMBL/GenBank/DDBJ databases">
        <title>Caerostris darwini draft genome.</title>
        <authorList>
            <person name="Kono N."/>
            <person name="Arakawa K."/>
        </authorList>
    </citation>
    <scope>NUCLEOTIDE SEQUENCE [LARGE SCALE GENOMIC DNA]</scope>
</reference>
<accession>A0AAV4Q5H8</accession>
<protein>
    <submittedName>
        <fullName evidence="1">Uncharacterized protein</fullName>
    </submittedName>
</protein>
<proteinExistence type="predicted"/>
<dbReference type="AlphaFoldDB" id="A0AAV4Q5H8"/>
<dbReference type="EMBL" id="BPLQ01003924">
    <property type="protein sequence ID" value="GIY04366.1"/>
    <property type="molecule type" value="Genomic_DNA"/>
</dbReference>
<sequence length="164" mass="19517">MQSIIQWLYNRAIRRPLKEDKKQVEKKKTPFTYFRAIYPKYPQQERIVCVFPKTLSHPNKGNCMRQLFQNNYMGRNMRYVGPGRLRCDSLFIDSHDQSNDRKQQKLVWAACEFSPRDYRRSWPFFTALYLPLKALKVRHRGAHKCGFITNSEKEGDLSLSLPPD</sequence>
<evidence type="ECO:0000313" key="2">
    <source>
        <dbReference type="Proteomes" id="UP001054837"/>
    </source>
</evidence>
<name>A0AAV4Q5H8_9ARAC</name>
<gene>
    <name evidence="1" type="ORF">CDAR_531141</name>
</gene>
<dbReference type="Proteomes" id="UP001054837">
    <property type="component" value="Unassembled WGS sequence"/>
</dbReference>
<organism evidence="1 2">
    <name type="scientific">Caerostris darwini</name>
    <dbReference type="NCBI Taxonomy" id="1538125"/>
    <lineage>
        <taxon>Eukaryota</taxon>
        <taxon>Metazoa</taxon>
        <taxon>Ecdysozoa</taxon>
        <taxon>Arthropoda</taxon>
        <taxon>Chelicerata</taxon>
        <taxon>Arachnida</taxon>
        <taxon>Araneae</taxon>
        <taxon>Araneomorphae</taxon>
        <taxon>Entelegynae</taxon>
        <taxon>Araneoidea</taxon>
        <taxon>Araneidae</taxon>
        <taxon>Caerostris</taxon>
    </lineage>
</organism>
<comment type="caution">
    <text evidence="1">The sequence shown here is derived from an EMBL/GenBank/DDBJ whole genome shotgun (WGS) entry which is preliminary data.</text>
</comment>
<evidence type="ECO:0000313" key="1">
    <source>
        <dbReference type="EMBL" id="GIY04366.1"/>
    </source>
</evidence>